<evidence type="ECO:0000256" key="4">
    <source>
        <dbReference type="ARBA" id="ARBA00033763"/>
    </source>
</evidence>
<gene>
    <name evidence="9" type="ORF">FWK35_00029156</name>
</gene>
<feature type="non-terminal residue" evidence="9">
    <location>
        <position position="654"/>
    </location>
</feature>
<feature type="compositionally biased region" description="Basic and acidic residues" evidence="8">
    <location>
        <begin position="54"/>
        <end position="72"/>
    </location>
</feature>
<dbReference type="GO" id="GO:0006396">
    <property type="term" value="P:RNA processing"/>
    <property type="evidence" value="ECO:0007669"/>
    <property type="project" value="InterPro"/>
</dbReference>
<accession>A0A6G0WJT3</accession>
<keyword evidence="3 6" id="KW-0949">S-adenosyl-L-methionine</keyword>
<feature type="binding site" evidence="6">
    <location>
        <position position="473"/>
    </location>
    <ligand>
        <name>S-adenosyl-L-methionine</name>
        <dbReference type="ChEBI" id="CHEBI:59789"/>
    </ligand>
</feature>
<dbReference type="InterPro" id="IPR030390">
    <property type="entry name" value="MeTrfase_TrmA_AS"/>
</dbReference>
<dbReference type="GO" id="GO:0030697">
    <property type="term" value="F:tRNA (uracil(54)-C5)-methyltransferase activity, S-adenosyl methionine-dependent"/>
    <property type="evidence" value="ECO:0007669"/>
    <property type="project" value="UniProtKB-EC"/>
</dbReference>
<dbReference type="OrthoDB" id="10250660at2759"/>
<dbReference type="AlphaFoldDB" id="A0A6G0WJT3"/>
<dbReference type="InterPro" id="IPR029063">
    <property type="entry name" value="SAM-dependent_MTases_sf"/>
</dbReference>
<dbReference type="GO" id="GO:0032259">
    <property type="term" value="P:methylation"/>
    <property type="evidence" value="ECO:0007669"/>
    <property type="project" value="UniProtKB-KW"/>
</dbReference>
<dbReference type="InterPro" id="IPR035979">
    <property type="entry name" value="RBD_domain_sf"/>
</dbReference>
<evidence type="ECO:0000256" key="1">
    <source>
        <dbReference type="ARBA" id="ARBA00022603"/>
    </source>
</evidence>
<feature type="binding site" evidence="6">
    <location>
        <position position="574"/>
    </location>
    <ligand>
        <name>S-adenosyl-L-methionine</name>
        <dbReference type="ChEBI" id="CHEBI:59789"/>
    </ligand>
</feature>
<dbReference type="EC" id="2.1.1.35" evidence="4"/>
<feature type="region of interest" description="Disordered" evidence="8">
    <location>
        <begin position="54"/>
        <end position="91"/>
    </location>
</feature>
<feature type="binding site" evidence="6">
    <location>
        <position position="523"/>
    </location>
    <ligand>
        <name>S-adenosyl-L-methionine</name>
        <dbReference type="ChEBI" id="CHEBI:59789"/>
    </ligand>
</feature>
<dbReference type="SUPFAM" id="SSF53335">
    <property type="entry name" value="S-adenosyl-L-methionine-dependent methyltransferases"/>
    <property type="match status" value="1"/>
</dbReference>
<dbReference type="PROSITE" id="PS51687">
    <property type="entry name" value="SAM_MT_RNA_M5U"/>
    <property type="match status" value="1"/>
</dbReference>
<dbReference type="PANTHER" id="PTHR45904">
    <property type="entry name" value="TRNA (URACIL-5-)-METHYLTRANSFERASE"/>
    <property type="match status" value="1"/>
</dbReference>
<evidence type="ECO:0000256" key="5">
    <source>
        <dbReference type="ARBA" id="ARBA00047278"/>
    </source>
</evidence>
<dbReference type="CDD" id="cd02440">
    <property type="entry name" value="AdoMet_MTases"/>
    <property type="match status" value="1"/>
</dbReference>
<keyword evidence="1 6" id="KW-0489">Methyltransferase</keyword>
<evidence type="ECO:0000256" key="8">
    <source>
        <dbReference type="SAM" id="MobiDB-lite"/>
    </source>
</evidence>
<dbReference type="PANTHER" id="PTHR45904:SF2">
    <property type="entry name" value="TRNA (URACIL-5-)-METHYLTRANSFERASE HOMOLOG A"/>
    <property type="match status" value="1"/>
</dbReference>
<evidence type="ECO:0000313" key="9">
    <source>
        <dbReference type="EMBL" id="KAF0727508.1"/>
    </source>
</evidence>
<dbReference type="Proteomes" id="UP000478052">
    <property type="component" value="Unassembled WGS sequence"/>
</dbReference>
<dbReference type="EMBL" id="VUJU01008659">
    <property type="protein sequence ID" value="KAF0727508.1"/>
    <property type="molecule type" value="Genomic_DNA"/>
</dbReference>
<dbReference type="GO" id="GO:0003723">
    <property type="term" value="F:RNA binding"/>
    <property type="evidence" value="ECO:0007669"/>
    <property type="project" value="TreeGrafter"/>
</dbReference>
<evidence type="ECO:0000256" key="7">
    <source>
        <dbReference type="PROSITE-ProRule" id="PRU10015"/>
    </source>
</evidence>
<name>A0A6G0WJT3_APHCR</name>
<dbReference type="SUPFAM" id="SSF54928">
    <property type="entry name" value="RNA-binding domain, RBD"/>
    <property type="match status" value="1"/>
</dbReference>
<keyword evidence="2 6" id="KW-0808">Transferase</keyword>
<dbReference type="PROSITE" id="PS01230">
    <property type="entry name" value="TRMA_1"/>
    <property type="match status" value="1"/>
</dbReference>
<dbReference type="InterPro" id="IPR010280">
    <property type="entry name" value="U5_MeTrfase_fam"/>
</dbReference>
<keyword evidence="10" id="KW-1185">Reference proteome</keyword>
<evidence type="ECO:0000313" key="10">
    <source>
        <dbReference type="Proteomes" id="UP000478052"/>
    </source>
</evidence>
<comment type="caution">
    <text evidence="9">The sequence shown here is derived from an EMBL/GenBank/DDBJ whole genome shotgun (WGS) entry which is preliminary data.</text>
</comment>
<dbReference type="Gene3D" id="2.40.50.1070">
    <property type="match status" value="1"/>
</dbReference>
<reference evidence="9 10" key="1">
    <citation type="submission" date="2019-08" db="EMBL/GenBank/DDBJ databases">
        <title>Whole genome of Aphis craccivora.</title>
        <authorList>
            <person name="Voronova N.V."/>
            <person name="Shulinski R.S."/>
            <person name="Bandarenka Y.V."/>
            <person name="Zhorov D.G."/>
            <person name="Warner D."/>
        </authorList>
    </citation>
    <scope>NUCLEOTIDE SEQUENCE [LARGE SCALE GENOMIC DNA]</scope>
    <source>
        <strain evidence="9">180601</strain>
        <tissue evidence="9">Whole Body</tissue>
    </source>
</reference>
<evidence type="ECO:0000256" key="3">
    <source>
        <dbReference type="ARBA" id="ARBA00022691"/>
    </source>
</evidence>
<dbReference type="Pfam" id="PF05958">
    <property type="entry name" value="tRNA_U5-meth_tr"/>
    <property type="match status" value="1"/>
</dbReference>
<dbReference type="Gene3D" id="3.40.50.150">
    <property type="entry name" value="Vaccinia Virus protein VP39"/>
    <property type="match status" value="1"/>
</dbReference>
<evidence type="ECO:0000256" key="6">
    <source>
        <dbReference type="PROSITE-ProRule" id="PRU01024"/>
    </source>
</evidence>
<feature type="compositionally biased region" description="Basic and acidic residues" evidence="8">
    <location>
        <begin position="82"/>
        <end position="91"/>
    </location>
</feature>
<feature type="active site" evidence="7">
    <location>
        <position position="602"/>
    </location>
</feature>
<comment type="caution">
    <text evidence="6">Lacks conserved residue(s) required for the propagation of feature annotation.</text>
</comment>
<comment type="catalytic activity">
    <reaction evidence="5">
        <text>uridine(54) in tRNA + S-adenosyl-L-methionine = 5-methyluridine(54) in tRNA + S-adenosyl-L-homocysteine + H(+)</text>
        <dbReference type="Rhea" id="RHEA:42712"/>
        <dbReference type="Rhea" id="RHEA-COMP:10167"/>
        <dbReference type="Rhea" id="RHEA-COMP:10193"/>
        <dbReference type="ChEBI" id="CHEBI:15378"/>
        <dbReference type="ChEBI" id="CHEBI:57856"/>
        <dbReference type="ChEBI" id="CHEBI:59789"/>
        <dbReference type="ChEBI" id="CHEBI:65315"/>
        <dbReference type="ChEBI" id="CHEBI:74447"/>
        <dbReference type="EC" id="2.1.1.35"/>
    </reaction>
    <physiologicalReaction direction="left-to-right" evidence="5">
        <dbReference type="Rhea" id="RHEA:42713"/>
    </physiologicalReaction>
</comment>
<dbReference type="InterPro" id="IPR045850">
    <property type="entry name" value="TRM2_met"/>
</dbReference>
<protein>
    <recommendedName>
        <fullName evidence="4">tRNA (uracil(54)-C(5))-methyltransferase</fullName>
        <ecNumber evidence="4">2.1.1.35</ecNumber>
    </recommendedName>
</protein>
<organism evidence="9 10">
    <name type="scientific">Aphis craccivora</name>
    <name type="common">Cowpea aphid</name>
    <dbReference type="NCBI Taxonomy" id="307492"/>
    <lineage>
        <taxon>Eukaryota</taxon>
        <taxon>Metazoa</taxon>
        <taxon>Ecdysozoa</taxon>
        <taxon>Arthropoda</taxon>
        <taxon>Hexapoda</taxon>
        <taxon>Insecta</taxon>
        <taxon>Pterygota</taxon>
        <taxon>Neoptera</taxon>
        <taxon>Paraneoptera</taxon>
        <taxon>Hemiptera</taxon>
        <taxon>Sternorrhyncha</taxon>
        <taxon>Aphidomorpha</taxon>
        <taxon>Aphidoidea</taxon>
        <taxon>Aphididae</taxon>
        <taxon>Aphidini</taxon>
        <taxon>Aphis</taxon>
        <taxon>Aphis</taxon>
    </lineage>
</organism>
<comment type="similarity">
    <text evidence="6">Belongs to the class I-like SAM-binding methyltransferase superfamily. RNA M5U methyltransferase family.</text>
</comment>
<proteinExistence type="inferred from homology"/>
<sequence>MEVNADNHLELAPKEIQIKSEENVNEILPVKNDNETESIAKEMQVIYEEKVNELESDKKESVADEIQLKSEEEDKEIDPEEKENQSESVVKEDPFAYLDRDDFTSEKYKIEIRNLPKHYGIAEFKKLINTKLELNCSKVKTPNRNGKWLYMCFRSEEDKNTALSVLNGYNWKNTKLDASNAKAVPDPLVKKRNEQFDDCSEAKKIKLDNAGAEQQMISSVTPFYNISYEEQLIKKTSSIKNVLMDYSRRLKRIKCGQGIVDWLKKQQNINNGLPCELLEIQSLKNDPEKCVGYRNKCEFTIGKYHFETSMDVENKEPIVGFRVGAYNEGKTCVAPIDNILNVPQRMNDVVKCFQDLVRASKVPVFDPENYTGHWRQLTVRLSLKTGQLMLICVVHTENMENSALTSLKQLILSYFTEGAGSDCKVDSLYFQKAKKRAAGEGNSFPLELLHGQGYIIEEVKGLKLRISPESFFQINTAASEVLFDAAKDLASINSQTTVLDVCCGSGTIGLSIAKDCAQVIGVEIQEEAVNMAKLNATENGITNAIFFAGKAEEVMNRREFQNPVNANDVVAIVDPPRAGLHNKAILLLRRMTHLKRLVYMSCNPKGAMQNFLSLSMAESKTKQGAPFVPVKAVPVDMFPQTPHCELIVYFERLE</sequence>
<feature type="active site" description="Nucleophile" evidence="6">
    <location>
        <position position="602"/>
    </location>
</feature>
<evidence type="ECO:0000256" key="2">
    <source>
        <dbReference type="ARBA" id="ARBA00022679"/>
    </source>
</evidence>